<dbReference type="InterPro" id="IPR050445">
    <property type="entry name" value="Bact_polysacc_biosynth/exp"/>
</dbReference>
<dbReference type="GO" id="GO:0005886">
    <property type="term" value="C:plasma membrane"/>
    <property type="evidence" value="ECO:0007669"/>
    <property type="project" value="TreeGrafter"/>
</dbReference>
<proteinExistence type="predicted"/>
<dbReference type="GO" id="GO:0004713">
    <property type="term" value="F:protein tyrosine kinase activity"/>
    <property type="evidence" value="ECO:0007669"/>
    <property type="project" value="TreeGrafter"/>
</dbReference>
<keyword evidence="1" id="KW-0472">Membrane</keyword>
<keyword evidence="1" id="KW-1133">Transmembrane helix</keyword>
<keyword evidence="3" id="KW-1185">Reference proteome</keyword>
<name>A0A1I6HF52_9RHOB</name>
<accession>A0A1I6HF52</accession>
<evidence type="ECO:0000313" key="3">
    <source>
        <dbReference type="Proteomes" id="UP000199478"/>
    </source>
</evidence>
<dbReference type="PANTHER" id="PTHR32309">
    <property type="entry name" value="TYROSINE-PROTEIN KINASE"/>
    <property type="match status" value="1"/>
</dbReference>
<reference evidence="3" key="1">
    <citation type="submission" date="2016-10" db="EMBL/GenBank/DDBJ databases">
        <authorList>
            <person name="Varghese N."/>
            <person name="Submissions S."/>
        </authorList>
    </citation>
    <scope>NUCLEOTIDE SEQUENCE [LARGE SCALE GENOMIC DNA]</scope>
    <source>
        <strain evidence="3">DSM 26879</strain>
    </source>
</reference>
<dbReference type="RefSeq" id="WP_090200971.1">
    <property type="nucleotide sequence ID" value="NZ_FOYP01000002.1"/>
</dbReference>
<dbReference type="OrthoDB" id="7800844at2"/>
<dbReference type="PANTHER" id="PTHR32309:SF13">
    <property type="entry name" value="FERRIC ENTEROBACTIN TRANSPORT PROTEIN FEPE"/>
    <property type="match status" value="1"/>
</dbReference>
<dbReference type="EMBL" id="FOYP01000002">
    <property type="protein sequence ID" value="SFR53106.1"/>
    <property type="molecule type" value="Genomic_DNA"/>
</dbReference>
<feature type="transmembrane region" description="Helical" evidence="1">
    <location>
        <begin position="373"/>
        <end position="394"/>
    </location>
</feature>
<feature type="transmembrane region" description="Helical" evidence="1">
    <location>
        <begin position="37"/>
        <end position="57"/>
    </location>
</feature>
<dbReference type="AlphaFoldDB" id="A0A1I6HF52"/>
<protein>
    <submittedName>
        <fullName evidence="2">Capsular polysaccharide transport system permease protein</fullName>
    </submittedName>
</protein>
<dbReference type="Proteomes" id="UP000199478">
    <property type="component" value="Unassembled WGS sequence"/>
</dbReference>
<evidence type="ECO:0000313" key="2">
    <source>
        <dbReference type="EMBL" id="SFR53106.1"/>
    </source>
</evidence>
<gene>
    <name evidence="2" type="ORF">SAMN04488005_2627</name>
</gene>
<organism evidence="2 3">
    <name type="scientific">Yoonia tamlensis</name>
    <dbReference type="NCBI Taxonomy" id="390270"/>
    <lineage>
        <taxon>Bacteria</taxon>
        <taxon>Pseudomonadati</taxon>
        <taxon>Pseudomonadota</taxon>
        <taxon>Alphaproteobacteria</taxon>
        <taxon>Rhodobacterales</taxon>
        <taxon>Paracoccaceae</taxon>
        <taxon>Yoonia</taxon>
    </lineage>
</organism>
<sequence length="399" mass="43915">MTKPEQATSAVKVVPIATSEVKQTKTMQPQRRRRNRLWMSFLFCVVLPVCVTATYFLGVATDRYAARAGFSIRGIETGGGLDGIGALTGLASAGSTTADTYVVLDFLKSRRLLEAVNDRLSLRTAFSSTDIDPLSRLDPDAPVEDFLRHWNRRIHTQSDPTSGIIEFEVQAFSPAQAQQIGQTVLTLTQELVNELSASARQDALSFAQDEVALQEARLRAALDAIRNFRNSEHSVDPSASAALEIELLSGLESRLIDINARIAAQRESLNESAPSLVALRRQAEALSAQIDARRHELGGALREGTGGSAMTAQLAAFETLDVERRLAEQSYASALSSLEQARRDADRQQRYLAVHIRPLVPEKSEYPRRYRNIFLAGFIFVAAWGIGTLLTYSVRDHLS</sequence>
<keyword evidence="1" id="KW-0812">Transmembrane</keyword>
<dbReference type="STRING" id="390270.SAMN04488005_2627"/>
<evidence type="ECO:0000256" key="1">
    <source>
        <dbReference type="SAM" id="Phobius"/>
    </source>
</evidence>